<evidence type="ECO:0000313" key="1">
    <source>
        <dbReference type="EMBL" id="CEJ95852.1"/>
    </source>
</evidence>
<organism evidence="1">
    <name type="scientific">Mammaliicoccus fleurettii</name>
    <dbReference type="NCBI Taxonomy" id="150056"/>
    <lineage>
        <taxon>Bacteria</taxon>
        <taxon>Bacillati</taxon>
        <taxon>Bacillota</taxon>
        <taxon>Bacilli</taxon>
        <taxon>Bacillales</taxon>
        <taxon>Staphylococcaceae</taxon>
        <taxon>Mammaliicoccus</taxon>
    </lineage>
</organism>
<dbReference type="EMBL" id="LN680996">
    <property type="protein sequence ID" value="CEJ95852.1"/>
    <property type="molecule type" value="Genomic_DNA"/>
</dbReference>
<protein>
    <submittedName>
        <fullName evidence="1">Uncharacterized protein</fullName>
    </submittedName>
</protein>
<reference evidence="1" key="1">
    <citation type="submission" date="2014-11" db="EMBL/GenBank/DDBJ databases">
        <authorList>
            <person name="Wipf J."/>
        </authorList>
    </citation>
    <scope>NUCLEOTIDE SEQUENCE</scope>
    <source>
        <strain evidence="1">JW205</strain>
    </source>
</reference>
<sequence>MILLYFFNLSMQINANFRGVFNDSISQRKPTFLNIFRCFHLYKKKGGITWLIQVKGNGTPKNY</sequence>
<name>A0A0D6DTR5_9STAP</name>
<proteinExistence type="predicted"/>
<dbReference type="AlphaFoldDB" id="A0A0D6DTR5"/>
<reference evidence="1" key="2">
    <citation type="journal article" date="2015" name="Antimicrob. Agents Chemother.">
        <title>The new macrolide-lincosamide-streptogramin B resistance gene erm(45) is located within a genomic island in Staphylococcus fleurettii.</title>
        <authorList>
            <person name="Wipf J.R."/>
            <person name="Schwendener S."/>
            <person name="Nielsen J.B."/>
            <person name="Westh H."/>
            <person name="Perreten V."/>
        </authorList>
    </citation>
    <scope>NUCLEOTIDE SEQUENCE</scope>
    <source>
        <strain evidence="1">JW205</strain>
    </source>
</reference>
<accession>A0A0D6DTR5</accession>